<keyword evidence="2" id="KW-0315">Glutamine amidotransferase</keyword>
<protein>
    <submittedName>
        <fullName evidence="2">Glutamine amidotransferase</fullName>
    </submittedName>
</protein>
<accession>A0ABT9JVB5</accession>
<dbReference type="NCBIfam" id="NF005458">
    <property type="entry name" value="PRK07053.1"/>
    <property type="match status" value="1"/>
</dbReference>
<dbReference type="InterPro" id="IPR029062">
    <property type="entry name" value="Class_I_gatase-like"/>
</dbReference>
<dbReference type="PANTHER" id="PTHR42695:SF5">
    <property type="entry name" value="GLUTAMINE AMIDOTRANSFERASE YLR126C-RELATED"/>
    <property type="match status" value="1"/>
</dbReference>
<feature type="domain" description="Glutamine amidotransferase" evidence="1">
    <location>
        <begin position="52"/>
        <end position="191"/>
    </location>
</feature>
<evidence type="ECO:0000313" key="3">
    <source>
        <dbReference type="Proteomes" id="UP001225906"/>
    </source>
</evidence>
<dbReference type="EMBL" id="JAVCAP010000026">
    <property type="protein sequence ID" value="MDP8568527.1"/>
    <property type="molecule type" value="Genomic_DNA"/>
</dbReference>
<dbReference type="PROSITE" id="PS51273">
    <property type="entry name" value="GATASE_TYPE_1"/>
    <property type="match status" value="1"/>
</dbReference>
<name>A0ABT9JVB5_9PROT</name>
<dbReference type="Pfam" id="PF00117">
    <property type="entry name" value="GATase"/>
    <property type="match status" value="1"/>
</dbReference>
<dbReference type="PANTHER" id="PTHR42695">
    <property type="entry name" value="GLUTAMINE AMIDOTRANSFERASE YLR126C-RELATED"/>
    <property type="match status" value="1"/>
</dbReference>
<dbReference type="CDD" id="cd01741">
    <property type="entry name" value="GATase1_1"/>
    <property type="match status" value="1"/>
</dbReference>
<dbReference type="SUPFAM" id="SSF52317">
    <property type="entry name" value="Class I glutamine amidotransferase-like"/>
    <property type="match status" value="1"/>
</dbReference>
<reference evidence="3" key="1">
    <citation type="journal article" date="2019" name="Int. J. Syst. Evol. Microbiol.">
        <title>The Global Catalogue of Microorganisms (GCM) 10K type strain sequencing project: providing services to taxonomists for standard genome sequencing and annotation.</title>
        <authorList>
            <consortium name="The Broad Institute Genomics Platform"/>
            <consortium name="The Broad Institute Genome Sequencing Center for Infectious Disease"/>
            <person name="Wu L."/>
            <person name="Ma J."/>
        </authorList>
    </citation>
    <scope>NUCLEOTIDE SEQUENCE [LARGE SCALE GENOMIC DNA]</scope>
    <source>
        <strain evidence="3">VKM B-3159</strain>
    </source>
</reference>
<comment type="caution">
    <text evidence="2">The sequence shown here is derived from an EMBL/GenBank/DDBJ whole genome shotgun (WGS) entry which is preliminary data.</text>
</comment>
<gene>
    <name evidence="2" type="ORF">Q9291_11770</name>
</gene>
<dbReference type="RefSeq" id="WP_306390254.1">
    <property type="nucleotide sequence ID" value="NZ_JAVCAP010000026.1"/>
</dbReference>
<keyword evidence="3" id="KW-1185">Reference proteome</keyword>
<sequence length="247" mass="27675">MNHSAMRRKDAIVIRHLGFEDLGTLGPILLSRNYDIRYFEAGGEMPTLPDVIQTDLLVILGGPISVYEIGRYPFLVEEFELIHARLIARKPMLGICLGAQMIAKAHGAEVMPMRLGKEIGFSPLKLTFEGTNSVLKNIDDSTQVLHWHGDQFSIPPNAKLLAGTDHCPHQAFSVDDYILCLQFHLEFDQGSLEKWLIGHATELHSLSANLHTLRNLNTLHGSSLAKASRRVFNAWLDKAEKDTSWKV</sequence>
<dbReference type="Gene3D" id="3.40.50.880">
    <property type="match status" value="1"/>
</dbReference>
<organism evidence="2 3">
    <name type="scientific">Methylophilus aquaticus</name>
    <dbReference type="NCBI Taxonomy" id="1971610"/>
    <lineage>
        <taxon>Bacteria</taxon>
        <taxon>Pseudomonadati</taxon>
        <taxon>Pseudomonadota</taxon>
        <taxon>Betaproteobacteria</taxon>
        <taxon>Nitrosomonadales</taxon>
        <taxon>Methylophilaceae</taxon>
        <taxon>Methylophilus</taxon>
    </lineage>
</organism>
<dbReference type="Proteomes" id="UP001225906">
    <property type="component" value="Unassembled WGS sequence"/>
</dbReference>
<evidence type="ECO:0000313" key="2">
    <source>
        <dbReference type="EMBL" id="MDP8568527.1"/>
    </source>
</evidence>
<proteinExistence type="predicted"/>
<dbReference type="InterPro" id="IPR017926">
    <property type="entry name" value="GATASE"/>
</dbReference>
<evidence type="ECO:0000259" key="1">
    <source>
        <dbReference type="Pfam" id="PF00117"/>
    </source>
</evidence>
<dbReference type="InterPro" id="IPR044992">
    <property type="entry name" value="ChyE-like"/>
</dbReference>